<keyword evidence="8 12" id="KW-0653">Protein transport</keyword>
<evidence type="ECO:0000256" key="9">
    <source>
        <dbReference type="ARBA" id="ARBA00022989"/>
    </source>
</evidence>
<dbReference type="GO" id="GO:0006888">
    <property type="term" value="P:endoplasmic reticulum to Golgi vesicle-mediated transport"/>
    <property type="evidence" value="ECO:0007669"/>
    <property type="project" value="TreeGrafter"/>
</dbReference>
<dbReference type="GO" id="GO:0005789">
    <property type="term" value="C:endoplasmic reticulum membrane"/>
    <property type="evidence" value="ECO:0007669"/>
    <property type="project" value="UniProtKB-SubCell"/>
</dbReference>
<dbReference type="InterPro" id="IPR012908">
    <property type="entry name" value="PGAP1-ab_dom-like"/>
</dbReference>
<evidence type="ECO:0000313" key="15">
    <source>
        <dbReference type="EMBL" id="CAB3396457.1"/>
    </source>
</evidence>
<keyword evidence="11 12" id="KW-0472">Membrane</keyword>
<dbReference type="SUPFAM" id="SSF47459">
    <property type="entry name" value="HLH, helix-loop-helix DNA-binding domain"/>
    <property type="match status" value="1"/>
</dbReference>
<comment type="similarity">
    <text evidence="3">Belongs to the MAX family.</text>
</comment>
<keyword evidence="10" id="KW-0238">DNA-binding</keyword>
<evidence type="ECO:0000256" key="1">
    <source>
        <dbReference type="ARBA" id="ARBA00004477"/>
    </source>
</evidence>
<feature type="coiled-coil region" evidence="13">
    <location>
        <begin position="709"/>
        <end position="750"/>
    </location>
</feature>
<keyword evidence="13" id="KW-0175">Coiled coil</keyword>
<dbReference type="GO" id="GO:0015031">
    <property type="term" value="P:protein transport"/>
    <property type="evidence" value="ECO:0007669"/>
    <property type="project" value="UniProtKB-KW"/>
</dbReference>
<dbReference type="Proteomes" id="UP000494206">
    <property type="component" value="Unassembled WGS sequence"/>
</dbReference>
<evidence type="ECO:0000256" key="13">
    <source>
        <dbReference type="SAM" id="Coils"/>
    </source>
</evidence>
<dbReference type="GO" id="GO:0046983">
    <property type="term" value="F:protein dimerization activity"/>
    <property type="evidence" value="ECO:0007669"/>
    <property type="project" value="InterPro"/>
</dbReference>
<feature type="transmembrane region" description="Helical" evidence="12">
    <location>
        <begin position="548"/>
        <end position="569"/>
    </location>
</feature>
<feature type="transmembrane region" description="Helical" evidence="12">
    <location>
        <begin position="163"/>
        <end position="180"/>
    </location>
</feature>
<keyword evidence="6 12" id="KW-0378">Hydrolase</keyword>
<dbReference type="PANTHER" id="PTHR15495">
    <property type="entry name" value="NEGATIVE REGULATOR OF VESICLE FORMATION-RELATED"/>
    <property type="match status" value="1"/>
</dbReference>
<dbReference type="GO" id="GO:0006505">
    <property type="term" value="P:GPI anchor metabolic process"/>
    <property type="evidence" value="ECO:0007669"/>
    <property type="project" value="TreeGrafter"/>
</dbReference>
<evidence type="ECO:0000256" key="11">
    <source>
        <dbReference type="ARBA" id="ARBA00023136"/>
    </source>
</evidence>
<dbReference type="GO" id="GO:0050185">
    <property type="term" value="F:phosphatidylinositol deacylase activity"/>
    <property type="evidence" value="ECO:0007669"/>
    <property type="project" value="TreeGrafter"/>
</dbReference>
<comment type="function">
    <text evidence="12">Involved in inositol deacylation of GPI-anchored proteins which plays important roles in the quality control and ER-associated degradation of GPI-anchored proteins.</text>
</comment>
<feature type="transmembrane region" description="Helical" evidence="12">
    <location>
        <begin position="6"/>
        <end position="25"/>
    </location>
</feature>
<dbReference type="FunFam" id="4.10.280.10:FF:000019">
    <property type="entry name" value="Myc proto-oncogene protein"/>
    <property type="match status" value="1"/>
</dbReference>
<feature type="transmembrane region" description="Helical" evidence="12">
    <location>
        <begin position="506"/>
        <end position="527"/>
    </location>
</feature>
<sequence>MFPPYAYSIFYGVIVASVVLIVVSVQKTHLEIQAHNECEMTYIYRPMNYIPFNVTLTHKLRYEYGLFLYNEGMHMLHNTEFLPNDIPVLFIPGSGGSVKQVRSMASVMQNKTESRSLPVRYRFFAVDFKEQLSFGSSAVLEYQTYFVIDAMKTIANITKCKKMVLFGHSFGGFVAMYAFTNRNFPTKLVDLVILKATPLSAPPIMVDTYMLGMYNRMQEYWLKNGMSKEHDVAVASFNGGMRDYVIPHNSTYMRNIINVDVSLIEGVSDFGTDHLAILWCNQVVRHVTRIMELYIQQYMNKNFNSNIEMLGHFYIKDRHTKREKYNILKFGERTTGVPIKLPVNGRLEKQTIMRKFGAFFVIQSHNENSMFIEVVSNCVSSAVYMRGNGFFPKKLNRAKNLSSFKIFIQQPQSNDFIHVVIRGPIGCDFDISTRTTDTSYWKWYEGIFRNTSLLASSFILYCMRFIVYERSIQIRDPINSLLTLASLPPLVIIFSNGGLLQEITPVVLGALFATFYWLFACFLGRYFTKINRVISYQLRRFWFWKCPILFVGSFFPYVNSFLAAIYLSLTINFKCLMLSIPISLPLLLHTYYTFTTINPADQVQTEYDFFSAFGFIIPVLFMNASKHEIPSQGLRGVFYFFLIVEDDGAMSDCRSDDPKKHAREQHNALERRRRDNIKDMYACLREVVPEANSERASRAVILKKSIESIQSKQAIKQQLTEDIQELTEENAKLQDQIVALRAQLEKKQDD</sequence>
<dbReference type="OrthoDB" id="348976at2759"/>
<evidence type="ECO:0000256" key="2">
    <source>
        <dbReference type="ARBA" id="ARBA00006931"/>
    </source>
</evidence>
<evidence type="ECO:0000313" key="16">
    <source>
        <dbReference type="Proteomes" id="UP000494206"/>
    </source>
</evidence>
<dbReference type="InterPro" id="IPR029058">
    <property type="entry name" value="AB_hydrolase_fold"/>
</dbReference>
<proteinExistence type="inferred from homology"/>
<comment type="subcellular location">
    <subcellularLocation>
        <location evidence="1">Endoplasmic reticulum membrane</location>
        <topology evidence="1">Multi-pass membrane protein</topology>
    </subcellularLocation>
</comment>
<dbReference type="SUPFAM" id="SSF53474">
    <property type="entry name" value="alpha/beta-Hydrolases"/>
    <property type="match status" value="1"/>
</dbReference>
<name>A0A8S1E9X6_9PELO</name>
<dbReference type="InterPro" id="IPR036638">
    <property type="entry name" value="HLH_DNA-bd_sf"/>
</dbReference>
<keyword evidence="9 12" id="KW-1133">Transmembrane helix</keyword>
<comment type="similarity">
    <text evidence="2 12">Belongs to the GPI inositol-deacylase family.</text>
</comment>
<dbReference type="Pfam" id="PF07819">
    <property type="entry name" value="PGAP1"/>
    <property type="match status" value="1"/>
</dbReference>
<gene>
    <name evidence="15" type="ORF">CBOVIS_LOCUS9</name>
</gene>
<dbReference type="SMART" id="SM00353">
    <property type="entry name" value="HLH"/>
    <property type="match status" value="1"/>
</dbReference>
<keyword evidence="5 12" id="KW-0812">Transmembrane</keyword>
<evidence type="ECO:0000256" key="5">
    <source>
        <dbReference type="ARBA" id="ARBA00022692"/>
    </source>
</evidence>
<dbReference type="EC" id="3.1.-.-" evidence="12"/>
<keyword evidence="7 12" id="KW-0256">Endoplasmic reticulum</keyword>
<keyword evidence="4 12" id="KW-0813">Transport</keyword>
<organism evidence="15 16">
    <name type="scientific">Caenorhabditis bovis</name>
    <dbReference type="NCBI Taxonomy" id="2654633"/>
    <lineage>
        <taxon>Eukaryota</taxon>
        <taxon>Metazoa</taxon>
        <taxon>Ecdysozoa</taxon>
        <taxon>Nematoda</taxon>
        <taxon>Chromadorea</taxon>
        <taxon>Rhabditida</taxon>
        <taxon>Rhabditina</taxon>
        <taxon>Rhabditomorpha</taxon>
        <taxon>Rhabditoidea</taxon>
        <taxon>Rhabditidae</taxon>
        <taxon>Peloderinae</taxon>
        <taxon>Caenorhabditis</taxon>
    </lineage>
</organism>
<dbReference type="AlphaFoldDB" id="A0A8S1E9X6"/>
<evidence type="ECO:0000256" key="3">
    <source>
        <dbReference type="ARBA" id="ARBA00007628"/>
    </source>
</evidence>
<feature type="transmembrane region" description="Helical" evidence="12">
    <location>
        <begin position="479"/>
        <end position="500"/>
    </location>
</feature>
<evidence type="ECO:0000256" key="7">
    <source>
        <dbReference type="ARBA" id="ARBA00022824"/>
    </source>
</evidence>
<evidence type="ECO:0000259" key="14">
    <source>
        <dbReference type="PROSITE" id="PS50888"/>
    </source>
</evidence>
<comment type="caution">
    <text evidence="15">The sequence shown here is derived from an EMBL/GenBank/DDBJ whole genome shotgun (WGS) entry which is preliminary data.</text>
</comment>
<keyword evidence="16" id="KW-1185">Reference proteome</keyword>
<dbReference type="EMBL" id="CADEPM010000001">
    <property type="protein sequence ID" value="CAB3396457.1"/>
    <property type="molecule type" value="Genomic_DNA"/>
</dbReference>
<dbReference type="Pfam" id="PF00010">
    <property type="entry name" value="HLH"/>
    <property type="match status" value="1"/>
</dbReference>
<evidence type="ECO:0000256" key="6">
    <source>
        <dbReference type="ARBA" id="ARBA00022801"/>
    </source>
</evidence>
<feature type="transmembrane region" description="Helical" evidence="12">
    <location>
        <begin position="447"/>
        <end position="467"/>
    </location>
</feature>
<feature type="domain" description="BHLH" evidence="14">
    <location>
        <begin position="661"/>
        <end position="712"/>
    </location>
</feature>
<evidence type="ECO:0000256" key="4">
    <source>
        <dbReference type="ARBA" id="ARBA00022448"/>
    </source>
</evidence>
<evidence type="ECO:0000256" key="8">
    <source>
        <dbReference type="ARBA" id="ARBA00022927"/>
    </source>
</evidence>
<accession>A0A8S1E9X6</accession>
<evidence type="ECO:0000256" key="12">
    <source>
        <dbReference type="RuleBase" id="RU365011"/>
    </source>
</evidence>
<reference evidence="15 16" key="1">
    <citation type="submission" date="2020-04" db="EMBL/GenBank/DDBJ databases">
        <authorList>
            <person name="Laetsch R D."/>
            <person name="Stevens L."/>
            <person name="Kumar S."/>
            <person name="Blaxter L. M."/>
        </authorList>
    </citation>
    <scope>NUCLEOTIDE SEQUENCE [LARGE SCALE GENOMIC DNA]</scope>
</reference>
<dbReference type="GO" id="GO:0003677">
    <property type="term" value="F:DNA binding"/>
    <property type="evidence" value="ECO:0007669"/>
    <property type="project" value="UniProtKB-KW"/>
</dbReference>
<evidence type="ECO:0000256" key="10">
    <source>
        <dbReference type="ARBA" id="ARBA00023125"/>
    </source>
</evidence>
<dbReference type="PROSITE" id="PS50888">
    <property type="entry name" value="BHLH"/>
    <property type="match status" value="1"/>
</dbReference>
<dbReference type="InterPro" id="IPR039529">
    <property type="entry name" value="PGAP1/BST1"/>
</dbReference>
<dbReference type="Gene3D" id="3.40.50.1820">
    <property type="entry name" value="alpha/beta hydrolase"/>
    <property type="match status" value="1"/>
</dbReference>
<dbReference type="PANTHER" id="PTHR15495:SF7">
    <property type="entry name" value="GPI INOSITOL-DEACYLASE"/>
    <property type="match status" value="1"/>
</dbReference>
<protein>
    <recommendedName>
        <fullName evidence="12">GPI inositol-deacylase</fullName>
        <ecNumber evidence="12">3.1.-.-</ecNumber>
    </recommendedName>
</protein>
<dbReference type="InterPro" id="IPR011598">
    <property type="entry name" value="bHLH_dom"/>
</dbReference>
<dbReference type="Gene3D" id="4.10.280.10">
    <property type="entry name" value="Helix-loop-helix DNA-binding domain"/>
    <property type="match status" value="1"/>
</dbReference>